<organism evidence="2 3">
    <name type="scientific">Orbilia ellipsospora</name>
    <dbReference type="NCBI Taxonomy" id="2528407"/>
    <lineage>
        <taxon>Eukaryota</taxon>
        <taxon>Fungi</taxon>
        <taxon>Dikarya</taxon>
        <taxon>Ascomycota</taxon>
        <taxon>Pezizomycotina</taxon>
        <taxon>Orbiliomycetes</taxon>
        <taxon>Orbiliales</taxon>
        <taxon>Orbiliaceae</taxon>
        <taxon>Orbilia</taxon>
    </lineage>
</organism>
<evidence type="ECO:0000313" key="2">
    <source>
        <dbReference type="EMBL" id="KAK6542298.1"/>
    </source>
</evidence>
<sequence length="381" mass="43244">MAGLGLLPAELLSLIGENLNDDDDFLALRLVSRRFNILFRERHWNSLYERRRVHITITSLENLIKISRHPGANYRVQHLLISDRLPYPVNASLYKQKDGNFAWIKECKDNDDDIVRVFKSLNIEREDLAKSGELMALFAMAFTNLPNIHSIKIEETPLPLTRKDYNLFYPSLGFSPGRRLPVELTRLNGSSYQPSFFGSPITPWKSILSAIFVAKLSKIQIIDSGNSADSGVPIRWFNGSNQRYATFGSLFRDLTTLRLLLDNEGSNASTKGLCRWITSSGVSLKSLALGCRNSFSNEPRYFRTLTIGDCKLPKLERFVLWRCRLSCGDVQLCVESCQGTLKSMRFIGCHWDGEDGPRDQGGRNKFIKEIQNAYPHIDVGS</sequence>
<dbReference type="PROSITE" id="PS50181">
    <property type="entry name" value="FBOX"/>
    <property type="match status" value="1"/>
</dbReference>
<dbReference type="EMBL" id="JAVHJO010000002">
    <property type="protein sequence ID" value="KAK6542298.1"/>
    <property type="molecule type" value="Genomic_DNA"/>
</dbReference>
<feature type="domain" description="F-box" evidence="1">
    <location>
        <begin position="1"/>
        <end position="51"/>
    </location>
</feature>
<evidence type="ECO:0000313" key="3">
    <source>
        <dbReference type="Proteomes" id="UP001365542"/>
    </source>
</evidence>
<protein>
    <recommendedName>
        <fullName evidence="1">F-box domain-containing protein</fullName>
    </recommendedName>
</protein>
<reference evidence="2 3" key="1">
    <citation type="submission" date="2019-10" db="EMBL/GenBank/DDBJ databases">
        <authorList>
            <person name="Palmer J.M."/>
        </authorList>
    </citation>
    <scope>NUCLEOTIDE SEQUENCE [LARGE SCALE GENOMIC DNA]</scope>
    <source>
        <strain evidence="2 3">TWF694</strain>
    </source>
</reference>
<dbReference type="InterPro" id="IPR001810">
    <property type="entry name" value="F-box_dom"/>
</dbReference>
<dbReference type="InterPro" id="IPR036047">
    <property type="entry name" value="F-box-like_dom_sf"/>
</dbReference>
<dbReference type="AlphaFoldDB" id="A0AAV9XRA2"/>
<accession>A0AAV9XRA2</accession>
<dbReference type="SUPFAM" id="SSF52047">
    <property type="entry name" value="RNI-like"/>
    <property type="match status" value="1"/>
</dbReference>
<keyword evidence="3" id="KW-1185">Reference proteome</keyword>
<proteinExistence type="predicted"/>
<dbReference type="SUPFAM" id="SSF81383">
    <property type="entry name" value="F-box domain"/>
    <property type="match status" value="1"/>
</dbReference>
<dbReference type="SMART" id="SM00256">
    <property type="entry name" value="FBOX"/>
    <property type="match status" value="1"/>
</dbReference>
<evidence type="ECO:0000259" key="1">
    <source>
        <dbReference type="PROSITE" id="PS50181"/>
    </source>
</evidence>
<name>A0AAV9XRA2_9PEZI</name>
<comment type="caution">
    <text evidence="2">The sequence shown here is derived from an EMBL/GenBank/DDBJ whole genome shotgun (WGS) entry which is preliminary data.</text>
</comment>
<dbReference type="Proteomes" id="UP001365542">
    <property type="component" value="Unassembled WGS sequence"/>
</dbReference>
<gene>
    <name evidence="2" type="ORF">TWF694_006258</name>
</gene>